<dbReference type="InterPro" id="IPR004714">
    <property type="entry name" value="Cyt_oxidase_maturation_cbb3"/>
</dbReference>
<evidence type="ECO:0000313" key="2">
    <source>
        <dbReference type="EMBL" id="BCJ88479.1"/>
    </source>
</evidence>
<keyword evidence="1" id="KW-1133">Transmembrane helix</keyword>
<dbReference type="RefSeq" id="WP_200759078.1">
    <property type="nucleotide sequence ID" value="NZ_AP023366.1"/>
</dbReference>
<name>A0A7I8DHI8_9BACL</name>
<sequence>MTIQAWILLIVMLSMSFSAGAMFYWAKKGGQFKDTESIKYRMLKDHEREGY</sequence>
<keyword evidence="3" id="KW-1185">Reference proteome</keyword>
<dbReference type="AlphaFoldDB" id="A0A7I8DHI8"/>
<feature type="transmembrane region" description="Helical" evidence="1">
    <location>
        <begin position="6"/>
        <end position="26"/>
    </location>
</feature>
<keyword evidence="1" id="KW-0812">Transmembrane</keyword>
<evidence type="ECO:0000313" key="3">
    <source>
        <dbReference type="Proteomes" id="UP000593802"/>
    </source>
</evidence>
<evidence type="ECO:0000256" key="1">
    <source>
        <dbReference type="SAM" id="Phobius"/>
    </source>
</evidence>
<protein>
    <recommendedName>
        <fullName evidence="4">Cbb3-type cytochrome oxidase assembly protein CcoS</fullName>
    </recommendedName>
</protein>
<dbReference type="Pfam" id="PF03597">
    <property type="entry name" value="FixS"/>
    <property type="match status" value="1"/>
</dbReference>
<dbReference type="KEGG" id="eff:skT53_34640"/>
<dbReference type="EMBL" id="AP023366">
    <property type="protein sequence ID" value="BCJ88479.1"/>
    <property type="molecule type" value="Genomic_DNA"/>
</dbReference>
<accession>A0A7I8DHI8</accession>
<organism evidence="2 3">
    <name type="scientific">Effusibacillus dendaii</name>
    <dbReference type="NCBI Taxonomy" id="2743772"/>
    <lineage>
        <taxon>Bacteria</taxon>
        <taxon>Bacillati</taxon>
        <taxon>Bacillota</taxon>
        <taxon>Bacilli</taxon>
        <taxon>Bacillales</taxon>
        <taxon>Alicyclobacillaceae</taxon>
        <taxon>Effusibacillus</taxon>
    </lineage>
</organism>
<proteinExistence type="predicted"/>
<dbReference type="Proteomes" id="UP000593802">
    <property type="component" value="Chromosome"/>
</dbReference>
<gene>
    <name evidence="2" type="ORF">skT53_34640</name>
</gene>
<evidence type="ECO:0008006" key="4">
    <source>
        <dbReference type="Google" id="ProtNLM"/>
    </source>
</evidence>
<dbReference type="NCBIfam" id="TIGR00847">
    <property type="entry name" value="ccoS"/>
    <property type="match status" value="1"/>
</dbReference>
<keyword evidence="1" id="KW-0472">Membrane</keyword>
<reference evidence="2 3" key="1">
    <citation type="submission" date="2020-08" db="EMBL/GenBank/DDBJ databases">
        <title>Complete Genome Sequence of Effusibacillus dendaii Strain skT53, Isolated from Farmland soil.</title>
        <authorList>
            <person name="Konishi T."/>
            <person name="Kawasaki H."/>
        </authorList>
    </citation>
    <scope>NUCLEOTIDE SEQUENCE [LARGE SCALE GENOMIC DNA]</scope>
    <source>
        <strain evidence="3">skT53</strain>
    </source>
</reference>